<dbReference type="AlphaFoldDB" id="A0A0U2KWW6"/>
<name>A0A0U2KWW6_9BACL</name>
<proteinExistence type="predicted"/>
<evidence type="ECO:0000313" key="2">
    <source>
        <dbReference type="Proteomes" id="UP000061660"/>
    </source>
</evidence>
<evidence type="ECO:0000313" key="1">
    <source>
        <dbReference type="EMBL" id="ALS21234.1"/>
    </source>
</evidence>
<gene>
    <name evidence="1" type="ORF">IJ22_08520</name>
</gene>
<dbReference type="KEGG" id="pnp:IJ22_08520"/>
<keyword evidence="2" id="KW-1185">Reference proteome</keyword>
<accession>A0A0U2KWW6</accession>
<reference evidence="1 2" key="2">
    <citation type="journal article" date="2016" name="Genome Announc.">
        <title>Complete Genome Sequences of Two Interactive Moderate Thermophiles, Paenibacillus napthalenovorans 32O-Y and Paenibacillus sp. 32O-W.</title>
        <authorList>
            <person name="Butler R.R.III."/>
            <person name="Wang J."/>
            <person name="Stark B.C."/>
            <person name="Pombert J.F."/>
        </authorList>
    </citation>
    <scope>NUCLEOTIDE SEQUENCE [LARGE SCALE GENOMIC DNA]</scope>
    <source>
        <strain evidence="1 2">32O-Y</strain>
    </source>
</reference>
<dbReference type="STRING" id="162209.IJ22_08520"/>
<dbReference type="PATRIC" id="fig|162209.4.peg.911"/>
<protein>
    <submittedName>
        <fullName evidence="1">Uncharacterized protein</fullName>
    </submittedName>
</protein>
<organism evidence="1 2">
    <name type="scientific">Paenibacillus naphthalenovorans</name>
    <dbReference type="NCBI Taxonomy" id="162209"/>
    <lineage>
        <taxon>Bacteria</taxon>
        <taxon>Bacillati</taxon>
        <taxon>Bacillota</taxon>
        <taxon>Bacilli</taxon>
        <taxon>Bacillales</taxon>
        <taxon>Paenibacillaceae</taxon>
        <taxon>Paenibacillus</taxon>
    </lineage>
</organism>
<dbReference type="EMBL" id="CP013652">
    <property type="protein sequence ID" value="ALS21234.1"/>
    <property type="molecule type" value="Genomic_DNA"/>
</dbReference>
<dbReference type="Proteomes" id="UP000061660">
    <property type="component" value="Chromosome"/>
</dbReference>
<sequence>MALAYLSYTIGQTAAGGGQARFGPGFRSGLKNKSCW</sequence>
<reference evidence="2" key="1">
    <citation type="submission" date="2015-12" db="EMBL/GenBank/DDBJ databases">
        <title>Complete genome sequences of two moderately thermophilic Paenibacillus species.</title>
        <authorList>
            <person name="Butler R.III."/>
            <person name="Wang J."/>
            <person name="Stark B.C."/>
            <person name="Pombert J.-F."/>
        </authorList>
    </citation>
    <scope>NUCLEOTIDE SEQUENCE [LARGE SCALE GENOMIC DNA]</scope>
    <source>
        <strain evidence="2">32O-Y</strain>
    </source>
</reference>